<dbReference type="Proteomes" id="UP000779574">
    <property type="component" value="Unassembled WGS sequence"/>
</dbReference>
<dbReference type="AlphaFoldDB" id="A0A9P8JDZ0"/>
<evidence type="ECO:0000313" key="2">
    <source>
        <dbReference type="Proteomes" id="UP000779574"/>
    </source>
</evidence>
<gene>
    <name evidence="1" type="ORF">KCU76_g86</name>
</gene>
<comment type="caution">
    <text evidence="1">The sequence shown here is derived from an EMBL/GenBank/DDBJ whole genome shotgun (WGS) entry which is preliminary data.</text>
</comment>
<organism evidence="1 2">
    <name type="scientific">Aureobasidium melanogenum</name>
    <name type="common">Aureobasidium pullulans var. melanogenum</name>
    <dbReference type="NCBI Taxonomy" id="46634"/>
    <lineage>
        <taxon>Eukaryota</taxon>
        <taxon>Fungi</taxon>
        <taxon>Dikarya</taxon>
        <taxon>Ascomycota</taxon>
        <taxon>Pezizomycotina</taxon>
        <taxon>Dothideomycetes</taxon>
        <taxon>Dothideomycetidae</taxon>
        <taxon>Dothideales</taxon>
        <taxon>Saccotheciaceae</taxon>
        <taxon>Aureobasidium</taxon>
    </lineage>
</organism>
<proteinExistence type="predicted"/>
<accession>A0A9P8JDZ0</accession>
<evidence type="ECO:0000313" key="1">
    <source>
        <dbReference type="EMBL" id="KAG9701320.1"/>
    </source>
</evidence>
<reference evidence="1" key="2">
    <citation type="submission" date="2021-08" db="EMBL/GenBank/DDBJ databases">
        <authorList>
            <person name="Gostincar C."/>
            <person name="Sun X."/>
            <person name="Song Z."/>
            <person name="Gunde-Cimerman N."/>
        </authorList>
    </citation>
    <scope>NUCLEOTIDE SEQUENCE</scope>
    <source>
        <strain evidence="1">EXF-9911</strain>
    </source>
</reference>
<feature type="non-terminal residue" evidence="1">
    <location>
        <position position="253"/>
    </location>
</feature>
<sequence>MTYSLSRIPGCVNLASATVLRLRKSEVGLRALNGFSGSAMLLDLFALSSFLTKPLSNLPKARYLASKLERSSLKTTGRKVLSLRKLGTCFPSCSSGKSLSLIFSGLSGGLEAASSITSSSLTSASFFSSSSSVSSCISWLLIRSGGIFSSSTVGGGWSSTASIFGVGSGISSIISSVGPHPSHQDSQTFLHRRLQTNHQCSPCGNLQYPDQHPRPGNASMGLSETITFGIDGSAQMIGGMASGGVGYMPFTLI</sequence>
<reference evidence="1" key="1">
    <citation type="journal article" date="2021" name="J Fungi (Basel)">
        <title>Virulence traits and population genomics of the black yeast Aureobasidium melanogenum.</title>
        <authorList>
            <person name="Cernosa A."/>
            <person name="Sun X."/>
            <person name="Gostincar C."/>
            <person name="Fang C."/>
            <person name="Gunde-Cimerman N."/>
            <person name="Song Z."/>
        </authorList>
    </citation>
    <scope>NUCLEOTIDE SEQUENCE</scope>
    <source>
        <strain evidence="1">EXF-9911</strain>
    </source>
</reference>
<dbReference type="EMBL" id="JAHFXF010000001">
    <property type="protein sequence ID" value="KAG9701320.1"/>
    <property type="molecule type" value="Genomic_DNA"/>
</dbReference>
<name>A0A9P8JDZ0_AURME</name>
<protein>
    <submittedName>
        <fullName evidence="1">Uncharacterized protein</fullName>
    </submittedName>
</protein>